<dbReference type="PANTHER" id="PTHR15010">
    <property type="entry name" value="ACYLOXYACYL HYDROLASE"/>
    <property type="match status" value="1"/>
</dbReference>
<dbReference type="Proteomes" id="UP001378592">
    <property type="component" value="Unassembled WGS sequence"/>
</dbReference>
<dbReference type="GO" id="GO:0050528">
    <property type="term" value="F:acyloxyacyl hydrolase activity"/>
    <property type="evidence" value="ECO:0007669"/>
    <property type="project" value="InterPro"/>
</dbReference>
<gene>
    <name evidence="4" type="ORF">R5R35_000652</name>
</gene>
<dbReference type="GO" id="GO:0009104">
    <property type="term" value="P:lipopolysaccharide catabolic process"/>
    <property type="evidence" value="ECO:0007669"/>
    <property type="project" value="TreeGrafter"/>
</dbReference>
<dbReference type="InterPro" id="IPR039676">
    <property type="entry name" value="AOAH"/>
</dbReference>
<feature type="signal peptide" evidence="2">
    <location>
        <begin position="1"/>
        <end position="20"/>
    </location>
</feature>
<proteinExistence type="predicted"/>
<keyword evidence="5" id="KW-1185">Reference proteome</keyword>
<name>A0AAN9W1I4_9ORTH</name>
<accession>A0AAN9W1I4</accession>
<dbReference type="EMBL" id="JAZDUA010000098">
    <property type="protein sequence ID" value="KAK7868254.1"/>
    <property type="molecule type" value="Genomic_DNA"/>
</dbReference>
<dbReference type="Gene3D" id="3.40.50.1110">
    <property type="entry name" value="SGNH hydrolase"/>
    <property type="match status" value="1"/>
</dbReference>
<evidence type="ECO:0000256" key="2">
    <source>
        <dbReference type="SAM" id="SignalP"/>
    </source>
</evidence>
<dbReference type="SUPFAM" id="SSF47862">
    <property type="entry name" value="Saposin"/>
    <property type="match status" value="1"/>
</dbReference>
<dbReference type="InterPro" id="IPR048593">
    <property type="entry name" value="AOAH_Saposin_N"/>
</dbReference>
<sequence length="571" mass="65348">MKVLLISHVLFLLFASHTEGRGVNGGWGCATCTVVFGITGQLSEIYNETIFAASLRFCHLMPHPIGDYCHAVVQKLEPILINKQLTEMFTPDVLCYGIGFCYIDSDHGYCHLFPRPQENFHKNVLRAKKSLSSIGCNKCWQKDISRLTYDLCLLPGIRRICEILLEGWMEMAPALDADSDMFSIIKTARGSHWRGRDCRDWDFKSYPGTKPVKGDKYFDSNCNGIWGVSEHSDLSWEETLCDESNSRGLIVLGDSVSAHFHFPEVWMNPKIMSSSSFQNLTEHLLDELDWPQLGFMTGYENSSEPLLIKGKSDSIYWRLRNHNRCNHRDYQNVCRNGANSFDILWYVENVARNHNSDKPALVLYAAVGNDVCNSYKKTIENMTTPEQLRNNVLQILEKLNSMLPNRSHVILIGLVDGGFIFPTMANRIHPLGKLHGDIRYKDVYQWFTCMEIGPCVGWMTPNETLRHFATKRAKDLSQVLQNISLTHKFDNFELNYLDNPFHKVVENWKSEGKPLWQIIDQIDSLHPAQAVQSLITDALWQDIMEKFPHVLGEENQHNSVIQQLFGDQGGH</sequence>
<dbReference type="InterPro" id="IPR036514">
    <property type="entry name" value="SGNH_hydro_sf"/>
</dbReference>
<organism evidence="4 5">
    <name type="scientific">Gryllus longicercus</name>
    <dbReference type="NCBI Taxonomy" id="2509291"/>
    <lineage>
        <taxon>Eukaryota</taxon>
        <taxon>Metazoa</taxon>
        <taxon>Ecdysozoa</taxon>
        <taxon>Arthropoda</taxon>
        <taxon>Hexapoda</taxon>
        <taxon>Insecta</taxon>
        <taxon>Pterygota</taxon>
        <taxon>Neoptera</taxon>
        <taxon>Polyneoptera</taxon>
        <taxon>Orthoptera</taxon>
        <taxon>Ensifera</taxon>
        <taxon>Gryllidea</taxon>
        <taxon>Grylloidea</taxon>
        <taxon>Gryllidae</taxon>
        <taxon>Gryllinae</taxon>
        <taxon>Gryllus</taxon>
    </lineage>
</organism>
<dbReference type="PROSITE" id="PS50015">
    <property type="entry name" value="SAP_B"/>
    <property type="match status" value="1"/>
</dbReference>
<reference evidence="4 5" key="1">
    <citation type="submission" date="2024-03" db="EMBL/GenBank/DDBJ databases">
        <title>The genome assembly and annotation of the cricket Gryllus longicercus Weissman &amp; Gray.</title>
        <authorList>
            <person name="Szrajer S."/>
            <person name="Gray D."/>
            <person name="Ylla G."/>
        </authorList>
    </citation>
    <scope>NUCLEOTIDE SEQUENCE [LARGE SCALE GENOMIC DNA]</scope>
    <source>
        <strain evidence="4">DAG 2021-001</strain>
        <tissue evidence="4">Whole body minus gut</tissue>
    </source>
</reference>
<evidence type="ECO:0000313" key="4">
    <source>
        <dbReference type="EMBL" id="KAK7868254.1"/>
    </source>
</evidence>
<dbReference type="SUPFAM" id="SSF52266">
    <property type="entry name" value="SGNH hydrolase"/>
    <property type="match status" value="1"/>
</dbReference>
<dbReference type="InterPro" id="IPR008139">
    <property type="entry name" value="SaposinB_dom"/>
</dbReference>
<comment type="caution">
    <text evidence="4">The sequence shown here is derived from an EMBL/GenBank/DDBJ whole genome shotgun (WGS) entry which is preliminary data.</text>
</comment>
<evidence type="ECO:0000259" key="3">
    <source>
        <dbReference type="PROSITE" id="PS50015"/>
    </source>
</evidence>
<evidence type="ECO:0000313" key="5">
    <source>
        <dbReference type="Proteomes" id="UP001378592"/>
    </source>
</evidence>
<dbReference type="SMART" id="SM00741">
    <property type="entry name" value="SapB"/>
    <property type="match status" value="1"/>
</dbReference>
<dbReference type="InterPro" id="IPR001087">
    <property type="entry name" value="GDSL"/>
</dbReference>
<evidence type="ECO:0000256" key="1">
    <source>
        <dbReference type="ARBA" id="ARBA00023157"/>
    </source>
</evidence>
<dbReference type="Pfam" id="PF20825">
    <property type="entry name" value="Saposin"/>
    <property type="match status" value="1"/>
</dbReference>
<feature type="chain" id="PRO_5043029634" description="Saposin B-type domain-containing protein" evidence="2">
    <location>
        <begin position="21"/>
        <end position="571"/>
    </location>
</feature>
<dbReference type="Pfam" id="PF00657">
    <property type="entry name" value="Lipase_GDSL"/>
    <property type="match status" value="1"/>
</dbReference>
<protein>
    <recommendedName>
        <fullName evidence="3">Saposin B-type domain-containing protein</fullName>
    </recommendedName>
</protein>
<keyword evidence="2" id="KW-0732">Signal</keyword>
<dbReference type="InterPro" id="IPR011001">
    <property type="entry name" value="Saposin-like"/>
</dbReference>
<feature type="domain" description="Saposin B-type" evidence="3">
    <location>
        <begin position="25"/>
        <end position="105"/>
    </location>
</feature>
<dbReference type="GO" id="GO:0005509">
    <property type="term" value="F:calcium ion binding"/>
    <property type="evidence" value="ECO:0007669"/>
    <property type="project" value="TreeGrafter"/>
</dbReference>
<dbReference type="AlphaFoldDB" id="A0AAN9W1I4"/>
<dbReference type="PANTHER" id="PTHR15010:SF0">
    <property type="entry name" value="ACYLOXYACYL HYDROLASE"/>
    <property type="match status" value="1"/>
</dbReference>
<dbReference type="Gene3D" id="1.10.225.10">
    <property type="entry name" value="Saposin-like"/>
    <property type="match status" value="1"/>
</dbReference>
<keyword evidence="1" id="KW-1015">Disulfide bond</keyword>